<dbReference type="GO" id="GO:0003677">
    <property type="term" value="F:DNA binding"/>
    <property type="evidence" value="ECO:0007669"/>
    <property type="project" value="UniProtKB-KW"/>
</dbReference>
<feature type="transmembrane region" description="Helical" evidence="4">
    <location>
        <begin position="30"/>
        <end position="51"/>
    </location>
</feature>
<evidence type="ECO:0000256" key="3">
    <source>
        <dbReference type="ARBA" id="ARBA00023163"/>
    </source>
</evidence>
<sequence length="181" mass="20736">MKDPNVGEGIPAEQDELLPEELLLPEEIDILTRLTGFPINVPAMITILNIWRASQRIRLKMEREVLSKYGLSWNGFSLLYNLWIWGPMETRHLAKSMGLTRATVSSLVNTLEGKGLCKREVESRDRRLMRIVLTPSGERVMETLYPRFNEGESRIVQGLSDHQLGSLNRMLRRIILNLGPI</sequence>
<dbReference type="Proteomes" id="UP000502196">
    <property type="component" value="Chromosome"/>
</dbReference>
<protein>
    <submittedName>
        <fullName evidence="6">Uncharacterized HTH-type transcriptional regulator YwaE</fullName>
    </submittedName>
</protein>
<dbReference type="PRINTS" id="PR00598">
    <property type="entry name" value="HTHMARR"/>
</dbReference>
<evidence type="ECO:0000256" key="4">
    <source>
        <dbReference type="SAM" id="Phobius"/>
    </source>
</evidence>
<dbReference type="InterPro" id="IPR023187">
    <property type="entry name" value="Tscrpt_reg_MarR-type_CS"/>
</dbReference>
<dbReference type="PANTHER" id="PTHR33164:SF89">
    <property type="entry name" value="MARR FAMILY REGULATORY PROTEIN"/>
    <property type="match status" value="1"/>
</dbReference>
<keyword evidence="4" id="KW-0812">Transmembrane</keyword>
<dbReference type="SUPFAM" id="SSF46785">
    <property type="entry name" value="Winged helix' DNA-binding domain"/>
    <property type="match status" value="1"/>
</dbReference>
<dbReference type="Gene3D" id="1.10.10.10">
    <property type="entry name" value="Winged helix-like DNA-binding domain superfamily/Winged helix DNA-binding domain"/>
    <property type="match status" value="1"/>
</dbReference>
<dbReference type="RefSeq" id="WP_170086340.1">
    <property type="nucleotide sequence ID" value="NZ_CP047971.1"/>
</dbReference>
<dbReference type="GO" id="GO:0006950">
    <property type="term" value="P:response to stress"/>
    <property type="evidence" value="ECO:0007669"/>
    <property type="project" value="TreeGrafter"/>
</dbReference>
<dbReference type="PANTHER" id="PTHR33164">
    <property type="entry name" value="TRANSCRIPTIONAL REGULATOR, MARR FAMILY"/>
    <property type="match status" value="1"/>
</dbReference>
<dbReference type="Pfam" id="PF01047">
    <property type="entry name" value="MarR"/>
    <property type="match status" value="1"/>
</dbReference>
<name>A0A6F9EGB8_9BACL</name>
<feature type="domain" description="HTH marR-type" evidence="5">
    <location>
        <begin position="43"/>
        <end position="176"/>
    </location>
</feature>
<keyword evidence="2" id="KW-0238">DNA-binding</keyword>
<gene>
    <name evidence="6" type="primary">ywaE</name>
    <name evidence="6" type="ORF">COOX1_3000</name>
</gene>
<evidence type="ECO:0000313" key="7">
    <source>
        <dbReference type="Proteomes" id="UP000502196"/>
    </source>
</evidence>
<evidence type="ECO:0000313" key="6">
    <source>
        <dbReference type="EMBL" id="CAB3395616.1"/>
    </source>
</evidence>
<dbReference type="InterPro" id="IPR036388">
    <property type="entry name" value="WH-like_DNA-bd_sf"/>
</dbReference>
<keyword evidence="4" id="KW-1133">Transmembrane helix</keyword>
<proteinExistence type="predicted"/>
<evidence type="ECO:0000256" key="1">
    <source>
        <dbReference type="ARBA" id="ARBA00023015"/>
    </source>
</evidence>
<dbReference type="InterPro" id="IPR039422">
    <property type="entry name" value="MarR/SlyA-like"/>
</dbReference>
<dbReference type="GO" id="GO:0003700">
    <property type="term" value="F:DNA-binding transcription factor activity"/>
    <property type="evidence" value="ECO:0007669"/>
    <property type="project" value="InterPro"/>
</dbReference>
<accession>A0A6F9EGB8</accession>
<keyword evidence="1" id="KW-0805">Transcription regulation</keyword>
<evidence type="ECO:0000259" key="5">
    <source>
        <dbReference type="PROSITE" id="PS50995"/>
    </source>
</evidence>
<dbReference type="PROSITE" id="PS01117">
    <property type="entry name" value="HTH_MARR_1"/>
    <property type="match status" value="1"/>
</dbReference>
<reference evidence="6 7" key="1">
    <citation type="submission" date="2020-04" db="EMBL/GenBank/DDBJ databases">
        <authorList>
            <person name="Hogendoorn C."/>
        </authorList>
    </citation>
    <scope>NUCLEOTIDE SEQUENCE [LARGE SCALE GENOMIC DNA]</scope>
    <source>
        <strain evidence="6">COOX1</strain>
    </source>
</reference>
<evidence type="ECO:0000256" key="2">
    <source>
        <dbReference type="ARBA" id="ARBA00023125"/>
    </source>
</evidence>
<organism evidence="6 7">
    <name type="scientific">Kyrpidia spormannii</name>
    <dbReference type="NCBI Taxonomy" id="2055160"/>
    <lineage>
        <taxon>Bacteria</taxon>
        <taxon>Bacillati</taxon>
        <taxon>Bacillota</taxon>
        <taxon>Bacilli</taxon>
        <taxon>Bacillales</taxon>
        <taxon>Alicyclobacillaceae</taxon>
        <taxon>Kyrpidia</taxon>
    </lineage>
</organism>
<dbReference type="InterPro" id="IPR000835">
    <property type="entry name" value="HTH_MarR-typ"/>
</dbReference>
<keyword evidence="3" id="KW-0804">Transcription</keyword>
<dbReference type="EMBL" id="LR792683">
    <property type="protein sequence ID" value="CAB3395616.1"/>
    <property type="molecule type" value="Genomic_DNA"/>
</dbReference>
<dbReference type="SMART" id="SM00347">
    <property type="entry name" value="HTH_MARR"/>
    <property type="match status" value="1"/>
</dbReference>
<dbReference type="InterPro" id="IPR036390">
    <property type="entry name" value="WH_DNA-bd_sf"/>
</dbReference>
<keyword evidence="4" id="KW-0472">Membrane</keyword>
<dbReference type="AlphaFoldDB" id="A0A6F9EGB8"/>
<dbReference type="PROSITE" id="PS50995">
    <property type="entry name" value="HTH_MARR_2"/>
    <property type="match status" value="1"/>
</dbReference>